<keyword evidence="3" id="KW-1185">Reference proteome</keyword>
<dbReference type="KEGG" id="ble:BleG1_3637"/>
<dbReference type="Gene3D" id="1.10.260.40">
    <property type="entry name" value="lambda repressor-like DNA-binding domains"/>
    <property type="match status" value="1"/>
</dbReference>
<dbReference type="InterPro" id="IPR001387">
    <property type="entry name" value="Cro/C1-type_HTH"/>
</dbReference>
<dbReference type="PROSITE" id="PS50943">
    <property type="entry name" value="HTH_CROC1"/>
    <property type="match status" value="1"/>
</dbReference>
<dbReference type="Proteomes" id="UP000027142">
    <property type="component" value="Chromosome"/>
</dbReference>
<evidence type="ECO:0000313" key="3">
    <source>
        <dbReference type="Proteomes" id="UP000027142"/>
    </source>
</evidence>
<protein>
    <submittedName>
        <fullName evidence="2">Helix-turn-helix domain-containing protein</fullName>
    </submittedName>
</protein>
<gene>
    <name evidence="2" type="ORF">BleG1_3637</name>
</gene>
<organism evidence="2 3">
    <name type="scientific">Shouchella lehensis G1</name>
    <dbReference type="NCBI Taxonomy" id="1246626"/>
    <lineage>
        <taxon>Bacteria</taxon>
        <taxon>Bacillati</taxon>
        <taxon>Bacillota</taxon>
        <taxon>Bacilli</taxon>
        <taxon>Bacillales</taxon>
        <taxon>Bacillaceae</taxon>
        <taxon>Shouchella</taxon>
    </lineage>
</organism>
<dbReference type="OrthoDB" id="1796720at2"/>
<dbReference type="eggNOG" id="COG1476">
    <property type="taxonomic scope" value="Bacteria"/>
</dbReference>
<dbReference type="PATRIC" id="fig|1246626.3.peg.3628"/>
<dbReference type="CDD" id="cd00093">
    <property type="entry name" value="HTH_XRE"/>
    <property type="match status" value="1"/>
</dbReference>
<accession>A0A060M7Y1</accession>
<evidence type="ECO:0000259" key="1">
    <source>
        <dbReference type="PROSITE" id="PS50943"/>
    </source>
</evidence>
<feature type="domain" description="HTH cro/C1-type" evidence="1">
    <location>
        <begin position="16"/>
        <end position="67"/>
    </location>
</feature>
<sequence length="155" mass="17855">MDRNYVIIVVSRNVGALRKESHLTETQMANALGVTKKTIVQLESGHLRAGWTLVCAICAIFQESEILERLFGGDPLEVIKLLSDDRETIVRQKTKGGKIWWKSVKTLGSYRLQQNIISQHYRIIDDLDYRIESTFSYETALETLEHLAKGRYEKR</sequence>
<dbReference type="RefSeq" id="WP_038483880.1">
    <property type="nucleotide sequence ID" value="NZ_CP003923.1"/>
</dbReference>
<dbReference type="SUPFAM" id="SSF47413">
    <property type="entry name" value="lambda repressor-like DNA-binding domains"/>
    <property type="match status" value="1"/>
</dbReference>
<dbReference type="InterPro" id="IPR010982">
    <property type="entry name" value="Lambda_DNA-bd_dom_sf"/>
</dbReference>
<dbReference type="AlphaFoldDB" id="A0A060M7Y1"/>
<dbReference type="EMBL" id="CP003923">
    <property type="protein sequence ID" value="AIC96184.1"/>
    <property type="molecule type" value="Genomic_DNA"/>
</dbReference>
<reference evidence="2 3" key="1">
    <citation type="journal article" date="2014" name="Gene">
        <title>A comparative genomic analysis of the alkalitolerant soil bacterium Bacillus lehensis G1.</title>
        <authorList>
            <person name="Noor Y.M."/>
            <person name="Samsulrizal N.H."/>
            <person name="Jema'on N.A."/>
            <person name="Low K.O."/>
            <person name="Ramli A.N."/>
            <person name="Alias N.I."/>
            <person name="Damis S.I."/>
            <person name="Fuzi S.F."/>
            <person name="Isa M.N."/>
            <person name="Murad A.M."/>
            <person name="Raih M.F."/>
            <person name="Bakar F.D."/>
            <person name="Najimudin N."/>
            <person name="Mahadi N.M."/>
            <person name="Illias R.M."/>
        </authorList>
    </citation>
    <scope>NUCLEOTIDE SEQUENCE [LARGE SCALE GENOMIC DNA]</scope>
    <source>
        <strain evidence="2 3">G1</strain>
    </source>
</reference>
<evidence type="ECO:0000313" key="2">
    <source>
        <dbReference type="EMBL" id="AIC96184.1"/>
    </source>
</evidence>
<name>A0A060M7Y1_9BACI</name>
<dbReference type="STRING" id="1246626.BleG1_3637"/>
<proteinExistence type="predicted"/>
<dbReference type="HOGENOM" id="CLU_147188_0_0_9"/>
<dbReference type="GO" id="GO:0003677">
    <property type="term" value="F:DNA binding"/>
    <property type="evidence" value="ECO:0007669"/>
    <property type="project" value="InterPro"/>
</dbReference>